<dbReference type="EMBL" id="AP014961">
    <property type="protein sequence ID" value="BAS95573.1"/>
    <property type="molecule type" value="Genomic_DNA"/>
</dbReference>
<reference evidence="3" key="1">
    <citation type="journal article" date="2005" name="Nature">
        <title>The map-based sequence of the rice genome.</title>
        <authorList>
            <consortium name="International rice genome sequencing project (IRGSP)"/>
            <person name="Matsumoto T."/>
            <person name="Wu J."/>
            <person name="Kanamori H."/>
            <person name="Katayose Y."/>
            <person name="Fujisawa M."/>
            <person name="Namiki N."/>
            <person name="Mizuno H."/>
            <person name="Yamamoto K."/>
            <person name="Antonio B.A."/>
            <person name="Baba T."/>
            <person name="Sakata K."/>
            <person name="Nagamura Y."/>
            <person name="Aoki H."/>
            <person name="Arikawa K."/>
            <person name="Arita K."/>
            <person name="Bito T."/>
            <person name="Chiden Y."/>
            <person name="Fujitsuka N."/>
            <person name="Fukunaka R."/>
            <person name="Hamada M."/>
            <person name="Harada C."/>
            <person name="Hayashi A."/>
            <person name="Hijishita S."/>
            <person name="Honda M."/>
            <person name="Hosokawa S."/>
            <person name="Ichikawa Y."/>
            <person name="Idonuma A."/>
            <person name="Iijima M."/>
            <person name="Ikeda M."/>
            <person name="Ikeno M."/>
            <person name="Ito K."/>
            <person name="Ito S."/>
            <person name="Ito T."/>
            <person name="Ito Y."/>
            <person name="Ito Y."/>
            <person name="Iwabuchi A."/>
            <person name="Kamiya K."/>
            <person name="Karasawa W."/>
            <person name="Kurita K."/>
            <person name="Katagiri S."/>
            <person name="Kikuta A."/>
            <person name="Kobayashi H."/>
            <person name="Kobayashi N."/>
            <person name="Machita K."/>
            <person name="Maehara T."/>
            <person name="Masukawa M."/>
            <person name="Mizubayashi T."/>
            <person name="Mukai Y."/>
            <person name="Nagasaki H."/>
            <person name="Nagata Y."/>
            <person name="Naito S."/>
            <person name="Nakashima M."/>
            <person name="Nakama Y."/>
            <person name="Nakamichi Y."/>
            <person name="Nakamura M."/>
            <person name="Meguro A."/>
            <person name="Negishi M."/>
            <person name="Ohta I."/>
            <person name="Ohta T."/>
            <person name="Okamoto M."/>
            <person name="Ono N."/>
            <person name="Saji S."/>
            <person name="Sakaguchi M."/>
            <person name="Sakai K."/>
            <person name="Shibata M."/>
            <person name="Shimokawa T."/>
            <person name="Song J."/>
            <person name="Takazaki Y."/>
            <person name="Terasawa K."/>
            <person name="Tsugane M."/>
            <person name="Tsuji K."/>
            <person name="Ueda S."/>
            <person name="Waki K."/>
            <person name="Yamagata H."/>
            <person name="Yamamoto M."/>
            <person name="Yamamoto S."/>
            <person name="Yamane H."/>
            <person name="Yoshiki S."/>
            <person name="Yoshihara R."/>
            <person name="Yukawa K."/>
            <person name="Zhong H."/>
            <person name="Yano M."/>
            <person name="Yuan Q."/>
            <person name="Ouyang S."/>
            <person name="Liu J."/>
            <person name="Jones K.M."/>
            <person name="Gansberger K."/>
            <person name="Moffat K."/>
            <person name="Hill J."/>
            <person name="Bera J."/>
            <person name="Fadrosh D."/>
            <person name="Jin S."/>
            <person name="Johri S."/>
            <person name="Kim M."/>
            <person name="Overton L."/>
            <person name="Reardon M."/>
            <person name="Tsitrin T."/>
            <person name="Vuong H."/>
            <person name="Weaver B."/>
            <person name="Ciecko A."/>
            <person name="Tallon L."/>
            <person name="Jackson J."/>
            <person name="Pai G."/>
            <person name="Aken S.V."/>
            <person name="Utterback T."/>
            <person name="Reidmuller S."/>
            <person name="Feldblyum T."/>
            <person name="Hsiao J."/>
            <person name="Zismann V."/>
            <person name="Iobst S."/>
            <person name="de Vazeille A.R."/>
            <person name="Buell C.R."/>
            <person name="Ying K."/>
            <person name="Li Y."/>
            <person name="Lu T."/>
            <person name="Huang Y."/>
            <person name="Zhao Q."/>
            <person name="Feng Q."/>
            <person name="Zhang L."/>
            <person name="Zhu J."/>
            <person name="Weng Q."/>
            <person name="Mu J."/>
            <person name="Lu Y."/>
            <person name="Fan D."/>
            <person name="Liu Y."/>
            <person name="Guan J."/>
            <person name="Zhang Y."/>
            <person name="Yu S."/>
            <person name="Liu X."/>
            <person name="Zhang Y."/>
            <person name="Hong G."/>
            <person name="Han B."/>
            <person name="Choisne N."/>
            <person name="Demange N."/>
            <person name="Orjeda G."/>
            <person name="Samain S."/>
            <person name="Cattolico L."/>
            <person name="Pelletier E."/>
            <person name="Couloux A."/>
            <person name="Segurens B."/>
            <person name="Wincker P."/>
            <person name="D'Hont A."/>
            <person name="Scarpelli C."/>
            <person name="Weissenbach J."/>
            <person name="Salanoubat M."/>
            <person name="Quetier F."/>
            <person name="Yu Y."/>
            <person name="Kim H.R."/>
            <person name="Rambo T."/>
            <person name="Currie J."/>
            <person name="Collura K."/>
            <person name="Luo M."/>
            <person name="Yang T."/>
            <person name="Ammiraju J.S.S."/>
            <person name="Engler F."/>
            <person name="Soderlund C."/>
            <person name="Wing R.A."/>
            <person name="Palmer L.E."/>
            <person name="de la Bastide M."/>
            <person name="Spiegel L."/>
            <person name="Nascimento L."/>
            <person name="Zutavern T."/>
            <person name="O'Shaughnessy A."/>
            <person name="Dike S."/>
            <person name="Dedhia N."/>
            <person name="Preston R."/>
            <person name="Balija V."/>
            <person name="McCombie W.R."/>
            <person name="Chow T."/>
            <person name="Chen H."/>
            <person name="Chung M."/>
            <person name="Chen C."/>
            <person name="Shaw J."/>
            <person name="Wu H."/>
            <person name="Hsiao K."/>
            <person name="Chao Y."/>
            <person name="Chu M."/>
            <person name="Cheng C."/>
            <person name="Hour A."/>
            <person name="Lee P."/>
            <person name="Lin S."/>
            <person name="Lin Y."/>
            <person name="Liou J."/>
            <person name="Liu S."/>
            <person name="Hsing Y."/>
            <person name="Raghuvanshi S."/>
            <person name="Mohanty A."/>
            <person name="Bharti A.K."/>
            <person name="Gaur A."/>
            <person name="Gupta V."/>
            <person name="Kumar D."/>
            <person name="Ravi V."/>
            <person name="Vij S."/>
            <person name="Kapur A."/>
            <person name="Khurana P."/>
            <person name="Khurana P."/>
            <person name="Khurana J.P."/>
            <person name="Tyagi A.K."/>
            <person name="Gaikwad K."/>
            <person name="Singh A."/>
            <person name="Dalal V."/>
            <person name="Srivastava S."/>
            <person name="Dixit A."/>
            <person name="Pal A.K."/>
            <person name="Ghazi I.A."/>
            <person name="Yadav M."/>
            <person name="Pandit A."/>
            <person name="Bhargava A."/>
            <person name="Sureshbabu K."/>
            <person name="Batra K."/>
            <person name="Sharma T.R."/>
            <person name="Mohapatra T."/>
            <person name="Singh N.K."/>
            <person name="Messing J."/>
            <person name="Nelson A.B."/>
            <person name="Fuks G."/>
            <person name="Kavchok S."/>
            <person name="Keizer G."/>
            <person name="Linton E."/>
            <person name="Llaca V."/>
            <person name="Song R."/>
            <person name="Tanyolac B."/>
            <person name="Young S."/>
            <person name="Ho-Il K."/>
            <person name="Hahn J.H."/>
            <person name="Sangsakoo G."/>
            <person name="Vanavichit A."/>
            <person name="de Mattos Luiz.A.T."/>
            <person name="Zimmer P.D."/>
            <person name="Malone G."/>
            <person name="Dellagostin O."/>
            <person name="de Oliveira A.C."/>
            <person name="Bevan M."/>
            <person name="Bancroft I."/>
            <person name="Minx P."/>
            <person name="Cordum H."/>
            <person name="Wilson R."/>
            <person name="Cheng Z."/>
            <person name="Jin W."/>
            <person name="Jiang J."/>
            <person name="Leong S.A."/>
            <person name="Iwama H."/>
            <person name="Gojobori T."/>
            <person name="Itoh T."/>
            <person name="Niimura Y."/>
            <person name="Fujii Y."/>
            <person name="Habara T."/>
            <person name="Sakai H."/>
            <person name="Sato Y."/>
            <person name="Wilson G."/>
            <person name="Kumar K."/>
            <person name="McCouch S."/>
            <person name="Juretic N."/>
            <person name="Hoen D."/>
            <person name="Wright S."/>
            <person name="Bruskiewich R."/>
            <person name="Bureau T."/>
            <person name="Miyao A."/>
            <person name="Hirochika H."/>
            <person name="Nishikawa T."/>
            <person name="Kadowaki K."/>
            <person name="Sugiura M."/>
            <person name="Burr B."/>
            <person name="Sasaki T."/>
        </authorList>
    </citation>
    <scope>NUCLEOTIDE SEQUENCE [LARGE SCALE GENOMIC DNA]</scope>
    <source>
        <strain evidence="3">cv. Nipponbare</strain>
    </source>
</reference>
<gene>
    <name evidence="2" type="ordered locus">Os05g0586050</name>
    <name evidence="2" type="ORF">OSNPB_050586050</name>
</gene>
<name>A0A0P0WRE6_ORYSJ</name>
<protein>
    <submittedName>
        <fullName evidence="2">Os05g0586050 protein</fullName>
    </submittedName>
</protein>
<dbReference type="Pfam" id="PF03140">
    <property type="entry name" value="DUF247"/>
    <property type="match status" value="2"/>
</dbReference>
<evidence type="ECO:0000313" key="3">
    <source>
        <dbReference type="Proteomes" id="UP000059680"/>
    </source>
</evidence>
<dbReference type="PaxDb" id="39947-A0A0P0WRE6"/>
<feature type="region of interest" description="Disordered" evidence="1">
    <location>
        <begin position="216"/>
        <end position="270"/>
    </location>
</feature>
<dbReference type="InterPro" id="IPR004158">
    <property type="entry name" value="DUF247_pln"/>
</dbReference>
<evidence type="ECO:0000256" key="1">
    <source>
        <dbReference type="SAM" id="MobiDB-lite"/>
    </source>
</evidence>
<evidence type="ECO:0000313" key="2">
    <source>
        <dbReference type="EMBL" id="BAS95573.1"/>
    </source>
</evidence>
<dbReference type="AlphaFoldDB" id="A0A0P0WRE6"/>
<sequence>TDNVINDMVLRFVSMTRDPPLITGDALALHPIDVCHRSLLHGTPPPPPPSTGRKRQREDEFVPSVTELEQAGVHFSRSPTRSLRDISFRPGDDVRLLSGGVVSNGLGSDKAVARMFNRLAKNAVLDRRSPLRGVQGQVNDHRENAWNEWWATAGAEGGAATGRGKLLSSSRSAPRAPPSTSATSPPPAGRSVPLLRPRRAAGPLLYRLPTSRSAHKLWATTRRRSGHRPAAARPASPLASALCSAAAPAAAHPAPPAGEREVGERDEGSEDDVWAPPLFIICVNLTCGSHGFYYFLDQIAT</sequence>
<accession>A0A0P0WRE6</accession>
<organism evidence="2 3">
    <name type="scientific">Oryza sativa subsp. japonica</name>
    <name type="common">Rice</name>
    <dbReference type="NCBI Taxonomy" id="39947"/>
    <lineage>
        <taxon>Eukaryota</taxon>
        <taxon>Viridiplantae</taxon>
        <taxon>Streptophyta</taxon>
        <taxon>Embryophyta</taxon>
        <taxon>Tracheophyta</taxon>
        <taxon>Spermatophyta</taxon>
        <taxon>Magnoliopsida</taxon>
        <taxon>Liliopsida</taxon>
        <taxon>Poales</taxon>
        <taxon>Poaceae</taxon>
        <taxon>BOP clade</taxon>
        <taxon>Oryzoideae</taxon>
        <taxon>Oryzeae</taxon>
        <taxon>Oryzinae</taxon>
        <taxon>Oryza</taxon>
        <taxon>Oryza sativa</taxon>
    </lineage>
</organism>
<feature type="compositionally biased region" description="Low complexity" evidence="1">
    <location>
        <begin position="162"/>
        <end position="183"/>
    </location>
</feature>
<feature type="non-terminal residue" evidence="2">
    <location>
        <position position="1"/>
    </location>
</feature>
<dbReference type="Proteomes" id="UP000059680">
    <property type="component" value="Chromosome 5"/>
</dbReference>
<proteinExistence type="predicted"/>
<dbReference type="Gramene" id="Os05t0586050-01">
    <property type="protein sequence ID" value="Os05t0586050-01"/>
    <property type="gene ID" value="Os05g0586050"/>
</dbReference>
<reference evidence="2 3" key="2">
    <citation type="journal article" date="2013" name="Plant Cell Physiol.">
        <title>Rice Annotation Project Database (RAP-DB): an integrative and interactive database for rice genomics.</title>
        <authorList>
            <person name="Sakai H."/>
            <person name="Lee S.S."/>
            <person name="Tanaka T."/>
            <person name="Numa H."/>
            <person name="Kim J."/>
            <person name="Kawahara Y."/>
            <person name="Wakimoto H."/>
            <person name="Yang C.C."/>
            <person name="Iwamoto M."/>
            <person name="Abe T."/>
            <person name="Yamada Y."/>
            <person name="Muto A."/>
            <person name="Inokuchi H."/>
            <person name="Ikemura T."/>
            <person name="Matsumoto T."/>
            <person name="Sasaki T."/>
            <person name="Itoh T."/>
        </authorList>
    </citation>
    <scope>NUCLEOTIDE SEQUENCE [LARGE SCALE GENOMIC DNA]</scope>
    <source>
        <strain evidence="3">cv. Nipponbare</strain>
    </source>
</reference>
<feature type="region of interest" description="Disordered" evidence="1">
    <location>
        <begin position="160"/>
        <end position="196"/>
    </location>
</feature>
<feature type="compositionally biased region" description="Low complexity" evidence="1">
    <location>
        <begin position="228"/>
        <end position="252"/>
    </location>
</feature>
<dbReference type="STRING" id="39947.A0A0P0WRE6"/>
<keyword evidence="3" id="KW-1185">Reference proteome</keyword>
<reference evidence="2 3" key="3">
    <citation type="journal article" date="2013" name="Rice">
        <title>Improvement of the Oryza sativa Nipponbare reference genome using next generation sequence and optical map data.</title>
        <authorList>
            <person name="Kawahara Y."/>
            <person name="de la Bastide M."/>
            <person name="Hamilton J.P."/>
            <person name="Kanamori H."/>
            <person name="McCombie W.R."/>
            <person name="Ouyang S."/>
            <person name="Schwartz D.C."/>
            <person name="Tanaka T."/>
            <person name="Wu J."/>
            <person name="Zhou S."/>
            <person name="Childs K.L."/>
            <person name="Davidson R.M."/>
            <person name="Lin H."/>
            <person name="Quesada-Ocampo L."/>
            <person name="Vaillancourt B."/>
            <person name="Sakai H."/>
            <person name="Lee S.S."/>
            <person name="Kim J."/>
            <person name="Numa H."/>
            <person name="Itoh T."/>
            <person name="Buell C.R."/>
            <person name="Matsumoto T."/>
        </authorList>
    </citation>
    <scope>NUCLEOTIDE SEQUENCE [LARGE SCALE GENOMIC DNA]</scope>
    <source>
        <strain evidence="3">cv. Nipponbare</strain>
    </source>
</reference>
<feature type="region of interest" description="Disordered" evidence="1">
    <location>
        <begin position="38"/>
        <end position="59"/>
    </location>
</feature>
<dbReference type="InParanoid" id="A0A0P0WRE6"/>